<evidence type="ECO:0000256" key="3">
    <source>
        <dbReference type="ARBA" id="ARBA00023235"/>
    </source>
</evidence>
<evidence type="ECO:0000256" key="4">
    <source>
        <dbReference type="PIRNR" id="PIRNR016020"/>
    </source>
</evidence>
<dbReference type="EC" id="5.1.3.15" evidence="4"/>
<evidence type="ECO:0000256" key="1">
    <source>
        <dbReference type="ARBA" id="ARBA00001096"/>
    </source>
</evidence>
<sequence length="289" mass="31851">MTLPPSVTLAEDPAGYPILIIEHASATGRIALNGAHVTDWIPEGHDPVLYMSAEAVMEVGKPIRGGIPVCWPWFGPHPADSSKPAHGFVRQMLWEVDAARETETAVEIVLKLSDSAATKAFWPQAFSTRLHVHMGATLQVTLQAANTGTTAWSMTGALHTYLNVEDVRKVSIHGLHGTQYVEGRLSPDKRPQHGTIAIDQEVDRMYVSDATVIVHDPLWKRELVIEKAGSLATVVWNPWIEKSKRLADLPDEAYPEFLCIEAANAGEDVVTVQPGQEHLLMQRIEVRKL</sequence>
<dbReference type="PANTHER" id="PTHR11122:SF13">
    <property type="entry name" value="GLUCOSE-6-PHOSPHATE 1-EPIMERASE"/>
    <property type="match status" value="1"/>
</dbReference>
<gene>
    <name evidence="5" type="ORF">ACFQDI_18655</name>
</gene>
<dbReference type="InterPro" id="IPR011013">
    <property type="entry name" value="Gal_mutarotase_sf_dom"/>
</dbReference>
<dbReference type="EMBL" id="JBHSMQ010000007">
    <property type="protein sequence ID" value="MFC5456895.1"/>
    <property type="molecule type" value="Genomic_DNA"/>
</dbReference>
<keyword evidence="3 4" id="KW-0413">Isomerase</keyword>
<proteinExistence type="inferred from homology"/>
<dbReference type="PIRSF" id="PIRSF016020">
    <property type="entry name" value="PHexose_mutarotase"/>
    <property type="match status" value="1"/>
</dbReference>
<dbReference type="InterPro" id="IPR014718">
    <property type="entry name" value="GH-type_carb-bd"/>
</dbReference>
<organism evidence="5 6">
    <name type="scientific">Prosthecobacter fluviatilis</name>
    <dbReference type="NCBI Taxonomy" id="445931"/>
    <lineage>
        <taxon>Bacteria</taxon>
        <taxon>Pseudomonadati</taxon>
        <taxon>Verrucomicrobiota</taxon>
        <taxon>Verrucomicrobiia</taxon>
        <taxon>Verrucomicrobiales</taxon>
        <taxon>Verrucomicrobiaceae</taxon>
        <taxon>Prosthecobacter</taxon>
    </lineage>
</organism>
<reference evidence="6" key="1">
    <citation type="journal article" date="2019" name="Int. J. Syst. Evol. Microbiol.">
        <title>The Global Catalogue of Microorganisms (GCM) 10K type strain sequencing project: providing services to taxonomists for standard genome sequencing and annotation.</title>
        <authorList>
            <consortium name="The Broad Institute Genomics Platform"/>
            <consortium name="The Broad Institute Genome Sequencing Center for Infectious Disease"/>
            <person name="Wu L."/>
            <person name="Ma J."/>
        </authorList>
    </citation>
    <scope>NUCLEOTIDE SEQUENCE [LARGE SCALE GENOMIC DNA]</scope>
    <source>
        <strain evidence="6">CGMCC 4.1469</strain>
    </source>
</reference>
<comment type="caution">
    <text evidence="5">The sequence shown here is derived from an EMBL/GenBank/DDBJ whole genome shotgun (WGS) entry which is preliminary data.</text>
</comment>
<dbReference type="Proteomes" id="UP001596052">
    <property type="component" value="Unassembled WGS sequence"/>
</dbReference>
<comment type="catalytic activity">
    <reaction evidence="1">
        <text>alpha-D-glucose 6-phosphate = beta-D-glucose 6-phosphate</text>
        <dbReference type="Rhea" id="RHEA:16249"/>
        <dbReference type="ChEBI" id="CHEBI:58225"/>
        <dbReference type="ChEBI" id="CHEBI:58247"/>
        <dbReference type="EC" id="5.1.3.15"/>
    </reaction>
</comment>
<protein>
    <recommendedName>
        <fullName evidence="4">Putative glucose-6-phosphate 1-epimerase</fullName>
        <ecNumber evidence="4">5.1.3.15</ecNumber>
    </recommendedName>
</protein>
<evidence type="ECO:0000256" key="2">
    <source>
        <dbReference type="ARBA" id="ARBA00005866"/>
    </source>
</evidence>
<accession>A0ABW0KUK1</accession>
<dbReference type="Pfam" id="PF01263">
    <property type="entry name" value="Aldose_epim"/>
    <property type="match status" value="1"/>
</dbReference>
<dbReference type="SUPFAM" id="SSF74650">
    <property type="entry name" value="Galactose mutarotase-like"/>
    <property type="match status" value="1"/>
</dbReference>
<comment type="similarity">
    <text evidence="2 4">Belongs to the glucose-6-phosphate 1-epimerase family.</text>
</comment>
<dbReference type="InterPro" id="IPR025532">
    <property type="entry name" value="G6P_1-epimerase"/>
</dbReference>
<dbReference type="CDD" id="cd09020">
    <property type="entry name" value="D-hex-6-P-epi_like"/>
    <property type="match status" value="1"/>
</dbReference>
<dbReference type="Gene3D" id="2.70.98.10">
    <property type="match status" value="1"/>
</dbReference>
<dbReference type="InterPro" id="IPR008183">
    <property type="entry name" value="Aldose_1/G6P_1-epimerase"/>
</dbReference>
<keyword evidence="6" id="KW-1185">Reference proteome</keyword>
<dbReference type="PANTHER" id="PTHR11122">
    <property type="entry name" value="APOSPORY-ASSOCIATED PROTEIN C-RELATED"/>
    <property type="match status" value="1"/>
</dbReference>
<dbReference type="GO" id="GO:0016853">
    <property type="term" value="F:isomerase activity"/>
    <property type="evidence" value="ECO:0007669"/>
    <property type="project" value="UniProtKB-KW"/>
</dbReference>
<evidence type="ECO:0000313" key="6">
    <source>
        <dbReference type="Proteomes" id="UP001596052"/>
    </source>
</evidence>
<name>A0ABW0KUK1_9BACT</name>
<evidence type="ECO:0000313" key="5">
    <source>
        <dbReference type="EMBL" id="MFC5456895.1"/>
    </source>
</evidence>
<dbReference type="RefSeq" id="WP_377169615.1">
    <property type="nucleotide sequence ID" value="NZ_JBHSMQ010000007.1"/>
</dbReference>